<dbReference type="PROSITE" id="PS50048">
    <property type="entry name" value="ZN2_CY6_FUNGAL_2"/>
    <property type="match status" value="1"/>
</dbReference>
<evidence type="ECO:0000256" key="11">
    <source>
        <dbReference type="SAM" id="MobiDB-lite"/>
    </source>
</evidence>
<feature type="region of interest" description="Disordered" evidence="11">
    <location>
        <begin position="161"/>
        <end position="182"/>
    </location>
</feature>
<feature type="compositionally biased region" description="Polar residues" evidence="11">
    <location>
        <begin position="164"/>
        <end position="181"/>
    </location>
</feature>
<dbReference type="InterPro" id="IPR001138">
    <property type="entry name" value="Zn2Cys6_DnaBD"/>
</dbReference>
<proteinExistence type="inferred from homology"/>
<dbReference type="Proteomes" id="UP000518752">
    <property type="component" value="Unassembled WGS sequence"/>
</dbReference>
<dbReference type="InterPro" id="IPR036864">
    <property type="entry name" value="Zn2-C6_fun-type_DNA-bd_sf"/>
</dbReference>
<keyword evidence="8" id="KW-0560">Oxidoreductase</keyword>
<dbReference type="InterPro" id="IPR036957">
    <property type="entry name" value="Znf_PARP_sf"/>
</dbReference>
<dbReference type="CDD" id="cd12148">
    <property type="entry name" value="fungal_TF_MHR"/>
    <property type="match status" value="1"/>
</dbReference>
<dbReference type="PANTHER" id="PTHR13789">
    <property type="entry name" value="MONOOXYGENASE"/>
    <property type="match status" value="1"/>
</dbReference>
<feature type="domain" description="Zn(2)-C6 fungal-type" evidence="12">
    <location>
        <begin position="24"/>
        <end position="53"/>
    </location>
</feature>
<dbReference type="GO" id="GO:0000981">
    <property type="term" value="F:DNA-binding transcription factor activity, RNA polymerase II-specific"/>
    <property type="evidence" value="ECO:0007669"/>
    <property type="project" value="InterPro"/>
</dbReference>
<evidence type="ECO:0000256" key="4">
    <source>
        <dbReference type="ARBA" id="ARBA00022723"/>
    </source>
</evidence>
<accession>A0A8H5MHX4</accession>
<keyword evidence="6" id="KW-0274">FAD</keyword>
<comment type="similarity">
    <text evidence="2">Belongs to the paxM FAD-dependent monooxygenase family.</text>
</comment>
<evidence type="ECO:0000256" key="10">
    <source>
        <dbReference type="ARBA" id="ARBA00023242"/>
    </source>
</evidence>
<dbReference type="SMART" id="SM00906">
    <property type="entry name" value="Fungal_trans"/>
    <property type="match status" value="1"/>
</dbReference>
<keyword evidence="15" id="KW-1185">Reference proteome</keyword>
<feature type="compositionally biased region" description="Basic residues" evidence="11">
    <location>
        <begin position="1061"/>
        <end position="1078"/>
    </location>
</feature>
<dbReference type="Gene3D" id="3.50.50.60">
    <property type="entry name" value="FAD/NAD(P)-binding domain"/>
    <property type="match status" value="1"/>
</dbReference>
<feature type="compositionally biased region" description="Low complexity" evidence="11">
    <location>
        <begin position="686"/>
        <end position="703"/>
    </location>
</feature>
<evidence type="ECO:0000256" key="3">
    <source>
        <dbReference type="ARBA" id="ARBA00022630"/>
    </source>
</evidence>
<dbReference type="InterPro" id="IPR007219">
    <property type="entry name" value="XnlR_reg_dom"/>
</dbReference>
<feature type="compositionally biased region" description="Acidic residues" evidence="11">
    <location>
        <begin position="1081"/>
        <end position="1094"/>
    </location>
</feature>
<dbReference type="Pfam" id="PF00172">
    <property type="entry name" value="Zn_clus"/>
    <property type="match status" value="1"/>
</dbReference>
<dbReference type="SUPFAM" id="SSF51905">
    <property type="entry name" value="FAD/NAD(P)-binding domain"/>
    <property type="match status" value="1"/>
</dbReference>
<comment type="caution">
    <text evidence="14">The sequence shown here is derived from an EMBL/GenBank/DDBJ whole genome shotgun (WGS) entry which is preliminary data.</text>
</comment>
<evidence type="ECO:0000256" key="7">
    <source>
        <dbReference type="ARBA" id="ARBA00022833"/>
    </source>
</evidence>
<evidence type="ECO:0000313" key="14">
    <source>
        <dbReference type="EMBL" id="KAF5393984.1"/>
    </source>
</evidence>
<evidence type="ECO:0000256" key="2">
    <source>
        <dbReference type="ARBA" id="ARBA00007992"/>
    </source>
</evidence>
<dbReference type="SUPFAM" id="SSF57716">
    <property type="entry name" value="Glucocorticoid receptor-like (DNA-binding domain)"/>
    <property type="match status" value="1"/>
</dbReference>
<dbReference type="InterPro" id="IPR050493">
    <property type="entry name" value="FAD-dep_Monooxygenase_BioMet"/>
</dbReference>
<feature type="region of interest" description="Disordered" evidence="11">
    <location>
        <begin position="126"/>
        <end position="146"/>
    </location>
</feature>
<keyword evidence="9" id="KW-0503">Monooxygenase</keyword>
<reference evidence="14 15" key="1">
    <citation type="journal article" date="2020" name="ISME J.">
        <title>Uncovering the hidden diversity of litter-decomposition mechanisms in mushroom-forming fungi.</title>
        <authorList>
            <person name="Floudas D."/>
            <person name="Bentzer J."/>
            <person name="Ahren D."/>
            <person name="Johansson T."/>
            <person name="Persson P."/>
            <person name="Tunlid A."/>
        </authorList>
    </citation>
    <scope>NUCLEOTIDE SEQUENCE [LARGE SCALE GENOMIC DNA]</scope>
    <source>
        <strain evidence="14 15">CBS 406.79</strain>
    </source>
</reference>
<feature type="region of interest" description="Disordered" evidence="11">
    <location>
        <begin position="651"/>
        <end position="736"/>
    </location>
</feature>
<dbReference type="OrthoDB" id="434771at2759"/>
<comment type="subcellular location">
    <subcellularLocation>
        <location evidence="1">Nucleus</location>
    </subcellularLocation>
</comment>
<evidence type="ECO:0000256" key="5">
    <source>
        <dbReference type="ARBA" id="ARBA00022771"/>
    </source>
</evidence>
<dbReference type="CDD" id="cd00067">
    <property type="entry name" value="GAL4"/>
    <property type="match status" value="1"/>
</dbReference>
<feature type="compositionally biased region" description="Basic and acidic residues" evidence="11">
    <location>
        <begin position="960"/>
        <end position="969"/>
    </location>
</feature>
<keyword evidence="3" id="KW-0285">Flavoprotein</keyword>
<feature type="compositionally biased region" description="Basic and acidic residues" evidence="11">
    <location>
        <begin position="1032"/>
        <end position="1047"/>
    </location>
</feature>
<feature type="compositionally biased region" description="Basic residues" evidence="11">
    <location>
        <begin position="970"/>
        <end position="979"/>
    </location>
</feature>
<organism evidence="14 15">
    <name type="scientific">Collybiopsis confluens</name>
    <dbReference type="NCBI Taxonomy" id="2823264"/>
    <lineage>
        <taxon>Eukaryota</taxon>
        <taxon>Fungi</taxon>
        <taxon>Dikarya</taxon>
        <taxon>Basidiomycota</taxon>
        <taxon>Agaricomycotina</taxon>
        <taxon>Agaricomycetes</taxon>
        <taxon>Agaricomycetidae</taxon>
        <taxon>Agaricales</taxon>
        <taxon>Marasmiineae</taxon>
        <taxon>Omphalotaceae</taxon>
        <taxon>Collybiopsis</taxon>
    </lineage>
</organism>
<dbReference type="SUPFAM" id="SSF57701">
    <property type="entry name" value="Zn2/Cys6 DNA-binding domain"/>
    <property type="match status" value="1"/>
</dbReference>
<name>A0A8H5MHX4_9AGAR</name>
<dbReference type="PROSITE" id="PS50064">
    <property type="entry name" value="ZF_PARP_2"/>
    <property type="match status" value="1"/>
</dbReference>
<dbReference type="InterPro" id="IPR001510">
    <property type="entry name" value="Znf_PARP"/>
</dbReference>
<feature type="compositionally biased region" description="Basic residues" evidence="11">
    <location>
        <begin position="1113"/>
        <end position="1122"/>
    </location>
</feature>
<evidence type="ECO:0000259" key="13">
    <source>
        <dbReference type="PROSITE" id="PS50064"/>
    </source>
</evidence>
<feature type="domain" description="PARP-type" evidence="13">
    <location>
        <begin position="840"/>
        <end position="924"/>
    </location>
</feature>
<keyword evidence="4" id="KW-0479">Metal-binding</keyword>
<dbReference type="SMART" id="SM00066">
    <property type="entry name" value="GAL4"/>
    <property type="match status" value="1"/>
</dbReference>
<dbReference type="GO" id="GO:0071949">
    <property type="term" value="F:FAD binding"/>
    <property type="evidence" value="ECO:0007669"/>
    <property type="project" value="InterPro"/>
</dbReference>
<feature type="compositionally biased region" description="Basic and acidic residues" evidence="11">
    <location>
        <begin position="1011"/>
        <end position="1020"/>
    </location>
</feature>
<evidence type="ECO:0000256" key="6">
    <source>
        <dbReference type="ARBA" id="ARBA00022827"/>
    </source>
</evidence>
<dbReference type="Gene3D" id="4.10.240.10">
    <property type="entry name" value="Zn(2)-C6 fungal-type DNA-binding domain"/>
    <property type="match status" value="1"/>
</dbReference>
<dbReference type="Pfam" id="PF04082">
    <property type="entry name" value="Fungal_trans"/>
    <property type="match status" value="1"/>
</dbReference>
<evidence type="ECO:0000256" key="8">
    <source>
        <dbReference type="ARBA" id="ARBA00023002"/>
    </source>
</evidence>
<evidence type="ECO:0000256" key="9">
    <source>
        <dbReference type="ARBA" id="ARBA00023033"/>
    </source>
</evidence>
<dbReference type="GO" id="GO:0003677">
    <property type="term" value="F:DNA binding"/>
    <property type="evidence" value="ECO:0007669"/>
    <property type="project" value="InterPro"/>
</dbReference>
<dbReference type="Gene3D" id="3.30.1740.10">
    <property type="entry name" value="Zinc finger, PARP-type"/>
    <property type="match status" value="1"/>
</dbReference>
<protein>
    <recommendedName>
        <fullName evidence="16">Zn(2)-C6 fungal-type domain-containing protein</fullName>
    </recommendedName>
</protein>
<dbReference type="GO" id="GO:0008270">
    <property type="term" value="F:zinc ion binding"/>
    <property type="evidence" value="ECO:0007669"/>
    <property type="project" value="UniProtKB-KW"/>
</dbReference>
<dbReference type="SMART" id="SM01336">
    <property type="entry name" value="zf-PARP"/>
    <property type="match status" value="1"/>
</dbReference>
<keyword evidence="5" id="KW-0863">Zinc-finger</keyword>
<evidence type="ECO:0000256" key="1">
    <source>
        <dbReference type="ARBA" id="ARBA00004123"/>
    </source>
</evidence>
<evidence type="ECO:0000313" key="15">
    <source>
        <dbReference type="Proteomes" id="UP000518752"/>
    </source>
</evidence>
<dbReference type="Pfam" id="PF01494">
    <property type="entry name" value="FAD_binding_3"/>
    <property type="match status" value="1"/>
</dbReference>
<dbReference type="InterPro" id="IPR036188">
    <property type="entry name" value="FAD/NAD-bd_sf"/>
</dbReference>
<dbReference type="GO" id="GO:0005634">
    <property type="term" value="C:nucleus"/>
    <property type="evidence" value="ECO:0007669"/>
    <property type="project" value="UniProtKB-SubCell"/>
</dbReference>
<dbReference type="GO" id="GO:0004497">
    <property type="term" value="F:monooxygenase activity"/>
    <property type="evidence" value="ECO:0007669"/>
    <property type="project" value="UniProtKB-KW"/>
</dbReference>
<evidence type="ECO:0000259" key="12">
    <source>
        <dbReference type="PROSITE" id="PS50048"/>
    </source>
</evidence>
<dbReference type="EMBL" id="JAACJN010000001">
    <property type="protein sequence ID" value="KAF5393984.1"/>
    <property type="molecule type" value="Genomic_DNA"/>
</dbReference>
<keyword evidence="7" id="KW-0862">Zinc</keyword>
<feature type="region of interest" description="Disordered" evidence="11">
    <location>
        <begin position="922"/>
        <end position="1125"/>
    </location>
</feature>
<gene>
    <name evidence="14" type="ORF">D9757_000339</name>
</gene>
<dbReference type="PANTHER" id="PTHR13789:SF172">
    <property type="entry name" value="HYDROXYLASE, PUTATIVE (AFU_ORTHOLOGUE AFUA_1G12410)-RELATED"/>
    <property type="match status" value="1"/>
</dbReference>
<dbReference type="Pfam" id="PF00645">
    <property type="entry name" value="zf-PARP"/>
    <property type="match status" value="1"/>
</dbReference>
<keyword evidence="10" id="KW-0539">Nucleus</keyword>
<dbReference type="InterPro" id="IPR002938">
    <property type="entry name" value="FAD-bd"/>
</dbReference>
<feature type="compositionally biased region" description="Basic and acidic residues" evidence="11">
    <location>
        <begin position="922"/>
        <end position="939"/>
    </location>
</feature>
<dbReference type="GO" id="GO:0006351">
    <property type="term" value="P:DNA-templated transcription"/>
    <property type="evidence" value="ECO:0007669"/>
    <property type="project" value="InterPro"/>
</dbReference>
<dbReference type="PROSITE" id="PS00463">
    <property type="entry name" value="ZN2_CY6_FUNGAL_1"/>
    <property type="match status" value="1"/>
</dbReference>
<sequence>MSEQTVEEKDASRKAQARARVWRACETCRRRKVKCNGQEPCAYCISSNKVCSFKDINDNAASARQQTNTVEVRLAKVEEIVNRLLPIAQAFDARLSEEGSKGNSLASASHFPFRVDIDAIPLNSQSPYSGRSPLAGDSSPPSTSYRASNAIKELCASDLPASEQVPSQGNHNYMSGNTSSYGPEKWSDRYSYLSKDSYGHLRYTGGASSFMLVDALTSLQNQDVTNASSGSNLSAKPEIQLPFFAPNKIFRKQAALPLPEDIAYPPPEQADELVTTYFARIHKTFPILHQQTFVERYMNTMEQKAKGTPSKDHGFLSAMFAVFACGACLIEKGRTKSGQEENSDFKGFACYEKAQLFFWMGVGSSQIEHVQCTAIMAICNATWNTLAQSWINVGAAIRRAQDLGLHLSGRRLPLMPFEREYRRRVWWCVYGLDRVLSIALGRPSGTHEDDFDVEMPSELDDVQLTALRDGLPPQPIATGAPHMKGFIALLRIYIIAGKIMRFTQSTLVEDANDEKTRKTIRDLDSELANWKQQLPSDVRFAEKDSSNPQMLAMLPASHHLAFAVQYITLSAVLLLRSIAYVNQPQLVSAIVSDAEKAIRILEGMETIWPASRRCREIVSDLLVVVRTKIQGGTPAIEALQAAQRRQEYFQEDLGTSGIKRKRTSEPGPIPSSSRQRLDERGWSFARSSGPSDPRSLPSLSPPGATVETEHYSSSMRTSSMRTSMPNDSPVAPSDGHLLSNIREVSGKRPMSMLEPAPLQSQSYNEGPPRISLDINASPSSRNHGIDEYSGYDFLGDDLFAVLGNVIQTSELPSPQTFEQNAHILWQAFHNLYIFLTMPGYRLEYASSSRSKCKGTTLTKGILRFGSTVEFQGKQSFAWRHWGCATPKVLSNVKEAHPDASDVDGFDELTPEDQEKILKAWEEGHVADEDIPESARKADGEGGEEEEEEDKPKKKARAPKKKADDGEEKPKKARATKAKAKNFFLREFSIKTAEDDGEEEETAKKPRAKKAKAADAEEKPKKTVAPKKRTAKKKEDSESGEDFTKELEEAVSDDEDEDKPAPKKKVVKKASKPAPKKRVAKDEDEDEDVQDEDEEVGTKKRKKPASKSADKPAKKPKSSKKVVAKVAEDDQSAIGAVLKGCKPNVEHMKIPKQRLNSIKQKGLDTIPRHISTTHNVSALLAPFLGKFPGLAGLHTYFETVASILYSPNENMKVSEFVIDVDCSRVACKGKARFTWNEIWDETFAYILHFDNEGKIREPCSSVSGLGLGGFRCCVSGEPGRIGQGETPALSFKQLQVAVVGGGIGGLAAAVALRRAGHLVEIYERRDFNVEVGASISCAANGTQWLREWEVNISDMKPVILMKLVMRDWDTGNILNQYNLDHYEEEWGNVYNMLHRQDMHATLLETATSSEGKGTPCTVKIDHICESVNSEAGILTFKNGVKVKKDLIIGADGIRSIIRSEIGVVPDVKSAPQTCYRVNVKKSVIDELGLVKYSYDPAIQFWGGLQGENGRSKYYKIVMSPCSGGDIVSFYCFMPTELTKHHEEGFAFEEVPVSDVLVGKYDELDPNCINLLKHSVDRMPWRLYVHQPYDHWFKGKACILGDAAHPMMPHQSQGACQAIEDAAALGIVFSEKYNFTKDIEAGLAMYQTIRKPRATRVQTASARATENLNERIGFTSLTPHDASLAAAEGKLTINEMNSYNMHHHVASEVAKLEGTGHLQMFSANL</sequence>
<feature type="compositionally biased region" description="Basic residues" evidence="11">
    <location>
        <begin position="1021"/>
        <end position="1031"/>
    </location>
</feature>
<dbReference type="PRINTS" id="PR00420">
    <property type="entry name" value="RNGMNOXGNASE"/>
</dbReference>
<evidence type="ECO:0008006" key="16">
    <source>
        <dbReference type="Google" id="ProtNLM"/>
    </source>
</evidence>
<feature type="compositionally biased region" description="Acidic residues" evidence="11">
    <location>
        <begin position="1048"/>
        <end position="1057"/>
    </location>
</feature>
<feature type="compositionally biased region" description="Low complexity" evidence="11">
    <location>
        <begin position="712"/>
        <end position="724"/>
    </location>
</feature>